<gene>
    <name evidence="4" type="primary">napD</name>
    <name evidence="5" type="ORF">BECKLFY1418B_GA0070995_101827</name>
</gene>
<evidence type="ECO:0000313" key="5">
    <source>
        <dbReference type="EMBL" id="VFJ90078.1"/>
    </source>
</evidence>
<comment type="similarity">
    <text evidence="4">Belongs to the NapD family.</text>
</comment>
<dbReference type="GO" id="GO:0051224">
    <property type="term" value="P:negative regulation of protein transport"/>
    <property type="evidence" value="ECO:0007669"/>
    <property type="project" value="UniProtKB-UniRule"/>
</dbReference>
<keyword evidence="3 4" id="KW-0143">Chaperone</keyword>
<comment type="subcellular location">
    <subcellularLocation>
        <location evidence="1 4">Cytoplasm</location>
    </subcellularLocation>
</comment>
<dbReference type="Pfam" id="PF03927">
    <property type="entry name" value="NapD"/>
    <property type="match status" value="1"/>
</dbReference>
<evidence type="ECO:0000256" key="4">
    <source>
        <dbReference type="HAMAP-Rule" id="MF_02200"/>
    </source>
</evidence>
<sequence>MGIGLGYENVDLCSILLYTQPKCSETVQNTLREITGVEIHATLPDGRMIITVEGNDPTQFGEIVLGLRDIDGVIDANLVYHFHENDFEDDQIQLSVETEERIPHESNSP</sequence>
<dbReference type="HAMAP" id="MF_02200">
    <property type="entry name" value="NapD"/>
    <property type="match status" value="1"/>
</dbReference>
<dbReference type="InterPro" id="IPR005623">
    <property type="entry name" value="Chaperone_NapD_NO3_reduct"/>
</dbReference>
<name>A0A450UCU0_9GAMM</name>
<proteinExistence type="inferred from homology"/>
<accession>A0A450UCU0</accession>
<evidence type="ECO:0000256" key="2">
    <source>
        <dbReference type="ARBA" id="ARBA00022490"/>
    </source>
</evidence>
<dbReference type="GO" id="GO:0005737">
    <property type="term" value="C:cytoplasm"/>
    <property type="evidence" value="ECO:0007669"/>
    <property type="project" value="UniProtKB-SubCell"/>
</dbReference>
<evidence type="ECO:0000256" key="3">
    <source>
        <dbReference type="ARBA" id="ARBA00023186"/>
    </source>
</evidence>
<organism evidence="5">
    <name type="scientific">Candidatus Kentrum sp. LFY</name>
    <dbReference type="NCBI Taxonomy" id="2126342"/>
    <lineage>
        <taxon>Bacteria</taxon>
        <taxon>Pseudomonadati</taxon>
        <taxon>Pseudomonadota</taxon>
        <taxon>Gammaproteobacteria</taxon>
        <taxon>Candidatus Kentrum</taxon>
    </lineage>
</organism>
<dbReference type="PANTHER" id="PTHR38603:SF1">
    <property type="entry name" value="CHAPERONE NAPD"/>
    <property type="match status" value="1"/>
</dbReference>
<keyword evidence="2 4" id="KW-0963">Cytoplasm</keyword>
<dbReference type="AlphaFoldDB" id="A0A450UCU0"/>
<dbReference type="GO" id="GO:0005048">
    <property type="term" value="F:signal sequence binding"/>
    <property type="evidence" value="ECO:0007669"/>
    <property type="project" value="UniProtKB-UniRule"/>
</dbReference>
<comment type="subunit">
    <text evidence="4">Interacts with the cytoplasmic NapA precursor.</text>
</comment>
<dbReference type="PANTHER" id="PTHR38603">
    <property type="entry name" value="CHAPERONE NAPD"/>
    <property type="match status" value="1"/>
</dbReference>
<evidence type="ECO:0000256" key="1">
    <source>
        <dbReference type="ARBA" id="ARBA00004496"/>
    </source>
</evidence>
<comment type="function">
    <text evidence="4">Chaperone for NapA, the catalytic subunit of the periplasmic nitrate reductase. It binds directly and specifically to the twin-arginine signal peptide of NapA, preventing premature interaction with the Tat translocase and premature export.</text>
</comment>
<protein>
    <recommendedName>
        <fullName evidence="4">Chaperone NapD</fullName>
    </recommendedName>
    <alternativeName>
        <fullName evidence="4">NapA signal peptide-binding chaperone NapD</fullName>
    </alternativeName>
</protein>
<reference evidence="5" key="1">
    <citation type="submission" date="2019-02" db="EMBL/GenBank/DDBJ databases">
        <authorList>
            <person name="Gruber-Vodicka R. H."/>
            <person name="Seah K. B. B."/>
        </authorList>
    </citation>
    <scope>NUCLEOTIDE SEQUENCE</scope>
    <source>
        <strain evidence="5">BECK_M7</strain>
    </source>
</reference>
<dbReference type="Gene3D" id="3.30.70.920">
    <property type="match status" value="1"/>
</dbReference>
<dbReference type="EMBL" id="CAADFF010000018">
    <property type="protein sequence ID" value="VFJ90078.1"/>
    <property type="molecule type" value="Genomic_DNA"/>
</dbReference>